<organism evidence="1 2">
    <name type="scientific">Castanea mollissima</name>
    <name type="common">Chinese chestnut</name>
    <dbReference type="NCBI Taxonomy" id="60419"/>
    <lineage>
        <taxon>Eukaryota</taxon>
        <taxon>Viridiplantae</taxon>
        <taxon>Streptophyta</taxon>
        <taxon>Embryophyta</taxon>
        <taxon>Tracheophyta</taxon>
        <taxon>Spermatophyta</taxon>
        <taxon>Magnoliopsida</taxon>
        <taxon>eudicotyledons</taxon>
        <taxon>Gunneridae</taxon>
        <taxon>Pentapetalae</taxon>
        <taxon>rosids</taxon>
        <taxon>fabids</taxon>
        <taxon>Fagales</taxon>
        <taxon>Fagaceae</taxon>
        <taxon>Castanea</taxon>
    </lineage>
</organism>
<dbReference type="AlphaFoldDB" id="A0A8J4QBP8"/>
<proteinExistence type="predicted"/>
<dbReference type="Proteomes" id="UP000737018">
    <property type="component" value="Unassembled WGS sequence"/>
</dbReference>
<name>A0A8J4QBP8_9ROSI</name>
<sequence length="99" mass="11454">MSSDLIPCSFCFEAEFLCGSWLCPTFFLKCKLLKTLCDCLFQLNRWDHSASLWMRWIMSNHLVESSQGYPFSCTPWQNTKSGSWHSICGKLGKMNELQS</sequence>
<reference evidence="1" key="1">
    <citation type="submission" date="2020-03" db="EMBL/GenBank/DDBJ databases">
        <title>Castanea mollissima Vanexum genome sequencing.</title>
        <authorList>
            <person name="Staton M."/>
        </authorList>
    </citation>
    <scope>NUCLEOTIDE SEQUENCE</scope>
    <source>
        <tissue evidence="1">Leaf</tissue>
    </source>
</reference>
<dbReference type="EMBL" id="JRKL02007605">
    <property type="protein sequence ID" value="KAF3947585.1"/>
    <property type="molecule type" value="Genomic_DNA"/>
</dbReference>
<keyword evidence="2" id="KW-1185">Reference proteome</keyword>
<protein>
    <submittedName>
        <fullName evidence="1">Uncharacterized protein</fullName>
    </submittedName>
</protein>
<evidence type="ECO:0000313" key="1">
    <source>
        <dbReference type="EMBL" id="KAF3947585.1"/>
    </source>
</evidence>
<gene>
    <name evidence="1" type="ORF">CMV_026300</name>
</gene>
<evidence type="ECO:0000313" key="2">
    <source>
        <dbReference type="Proteomes" id="UP000737018"/>
    </source>
</evidence>
<comment type="caution">
    <text evidence="1">The sequence shown here is derived from an EMBL/GenBank/DDBJ whole genome shotgun (WGS) entry which is preliminary data.</text>
</comment>
<accession>A0A8J4QBP8</accession>